<dbReference type="Proteomes" id="UP001420932">
    <property type="component" value="Unassembled WGS sequence"/>
</dbReference>
<dbReference type="EMBL" id="JBBNAF010000028">
    <property type="protein sequence ID" value="KAK9082353.1"/>
    <property type="molecule type" value="Genomic_DNA"/>
</dbReference>
<name>A0AAP0DZT2_9MAGN</name>
<evidence type="ECO:0000313" key="1">
    <source>
        <dbReference type="EMBL" id="KAK9082353.1"/>
    </source>
</evidence>
<evidence type="ECO:0000313" key="2">
    <source>
        <dbReference type="Proteomes" id="UP001420932"/>
    </source>
</evidence>
<sequence length="170" mass="18681">MVLASIMVDGWGFGNGLDLRRSGSGADGNARAQPGHAFFFPRRIFAKQKGEGFLARVKTSISVRSRGHSTPMEEIELGGPTAEGLENSCSQLHCGITDRLAALLHMDIQTERETVMDIASWLHGDSMDPYFLLSILMDLHYSGEEGECFQEALSFYDQFFDSIPILGSMG</sequence>
<organism evidence="1 2">
    <name type="scientific">Stephania yunnanensis</name>
    <dbReference type="NCBI Taxonomy" id="152371"/>
    <lineage>
        <taxon>Eukaryota</taxon>
        <taxon>Viridiplantae</taxon>
        <taxon>Streptophyta</taxon>
        <taxon>Embryophyta</taxon>
        <taxon>Tracheophyta</taxon>
        <taxon>Spermatophyta</taxon>
        <taxon>Magnoliopsida</taxon>
        <taxon>Ranunculales</taxon>
        <taxon>Menispermaceae</taxon>
        <taxon>Menispermoideae</taxon>
        <taxon>Cissampelideae</taxon>
        <taxon>Stephania</taxon>
    </lineage>
</organism>
<reference evidence="1 2" key="1">
    <citation type="submission" date="2024-01" db="EMBL/GenBank/DDBJ databases">
        <title>Genome assemblies of Stephania.</title>
        <authorList>
            <person name="Yang L."/>
        </authorList>
    </citation>
    <scope>NUCLEOTIDE SEQUENCE [LARGE SCALE GENOMIC DNA]</scope>
    <source>
        <strain evidence="1">YNDBR</strain>
        <tissue evidence="1">Leaf</tissue>
    </source>
</reference>
<keyword evidence="2" id="KW-1185">Reference proteome</keyword>
<comment type="caution">
    <text evidence="1">The sequence shown here is derived from an EMBL/GenBank/DDBJ whole genome shotgun (WGS) entry which is preliminary data.</text>
</comment>
<proteinExistence type="predicted"/>
<protein>
    <submittedName>
        <fullName evidence="1">Uncharacterized protein</fullName>
    </submittedName>
</protein>
<gene>
    <name evidence="1" type="ORF">Syun_031907</name>
</gene>
<accession>A0AAP0DZT2</accession>
<dbReference type="AlphaFoldDB" id="A0AAP0DZT2"/>